<gene>
    <name evidence="2" type="ORF">FDP08_12180</name>
</gene>
<organism evidence="2 3">
    <name type="scientific">Marinobacter panjinensis</name>
    <dbReference type="NCBI Taxonomy" id="2576384"/>
    <lineage>
        <taxon>Bacteria</taxon>
        <taxon>Pseudomonadati</taxon>
        <taxon>Pseudomonadota</taxon>
        <taxon>Gammaproteobacteria</taxon>
        <taxon>Pseudomonadales</taxon>
        <taxon>Marinobacteraceae</taxon>
        <taxon>Marinobacter</taxon>
    </lineage>
</organism>
<keyword evidence="1" id="KW-1133">Transmembrane helix</keyword>
<evidence type="ECO:0000313" key="3">
    <source>
        <dbReference type="Proteomes" id="UP000308488"/>
    </source>
</evidence>
<feature type="transmembrane region" description="Helical" evidence="1">
    <location>
        <begin position="50"/>
        <end position="72"/>
    </location>
</feature>
<reference evidence="2 3" key="1">
    <citation type="submission" date="2019-05" db="EMBL/GenBank/DDBJ databases">
        <title>Marinobacter panjinensis sp. nov., a moderately halophilic bacterium isolated from sea tidal flat environment.</title>
        <authorList>
            <person name="Yang W."/>
            <person name="An M."/>
            <person name="He W."/>
            <person name="Luo X."/>
            <person name="Zhu L."/>
            <person name="Chen G."/>
            <person name="Zhang Y."/>
            <person name="Wang Y."/>
        </authorList>
    </citation>
    <scope>NUCLEOTIDE SEQUENCE [LARGE SCALE GENOMIC DNA]</scope>
    <source>
        <strain evidence="2 3">PJ-16</strain>
    </source>
</reference>
<accession>A0A4U6R5F2</accession>
<evidence type="ECO:0000313" key="2">
    <source>
        <dbReference type="EMBL" id="TKV68793.1"/>
    </source>
</evidence>
<dbReference type="EMBL" id="SZYH01000001">
    <property type="protein sequence ID" value="TKV68793.1"/>
    <property type="molecule type" value="Genomic_DNA"/>
</dbReference>
<proteinExistence type="predicted"/>
<sequence>MKTDVLVILAVALTIVAAGAILINPGLVLPEPPESDVDDFAKWESETRQMLILVIGGLASFATILVGLVKLVQMSAEKRAKEQLERDKRLDIGRPGLTLLLRSWVRTTPPCA</sequence>
<keyword evidence="1" id="KW-0472">Membrane</keyword>
<dbReference type="AlphaFoldDB" id="A0A4U6R5F2"/>
<keyword evidence="1" id="KW-0812">Transmembrane</keyword>
<dbReference type="Proteomes" id="UP000308488">
    <property type="component" value="Unassembled WGS sequence"/>
</dbReference>
<protein>
    <submittedName>
        <fullName evidence="2">Uncharacterized protein</fullName>
    </submittedName>
</protein>
<comment type="caution">
    <text evidence="2">The sequence shown here is derived from an EMBL/GenBank/DDBJ whole genome shotgun (WGS) entry which is preliminary data.</text>
</comment>
<evidence type="ECO:0000256" key="1">
    <source>
        <dbReference type="SAM" id="Phobius"/>
    </source>
</evidence>
<name>A0A4U6R5F2_9GAMM</name>
<keyword evidence="3" id="KW-1185">Reference proteome</keyword>
<dbReference type="RefSeq" id="WP_137436412.1">
    <property type="nucleotide sequence ID" value="NZ_JANRHC010000002.1"/>
</dbReference>